<evidence type="ECO:0000259" key="4">
    <source>
        <dbReference type="PROSITE" id="PS51077"/>
    </source>
</evidence>
<protein>
    <submittedName>
        <fullName evidence="6">Transcriptional regulator, IclR family</fullName>
    </submittedName>
</protein>
<keyword evidence="1" id="KW-0805">Transcription regulation</keyword>
<dbReference type="GO" id="GO:0045892">
    <property type="term" value="P:negative regulation of DNA-templated transcription"/>
    <property type="evidence" value="ECO:0007669"/>
    <property type="project" value="TreeGrafter"/>
</dbReference>
<dbReference type="SMART" id="SM00346">
    <property type="entry name" value="HTH_ICLR"/>
    <property type="match status" value="1"/>
</dbReference>
<dbReference type="InterPro" id="IPR036388">
    <property type="entry name" value="WH-like_DNA-bd_sf"/>
</dbReference>
<gene>
    <name evidence="6" type="ORF">MHPYR_50204</name>
</gene>
<dbReference type="GO" id="GO:0003700">
    <property type="term" value="F:DNA-binding transcription factor activity"/>
    <property type="evidence" value="ECO:0007669"/>
    <property type="project" value="TreeGrafter"/>
</dbReference>
<dbReference type="Gene3D" id="1.10.10.10">
    <property type="entry name" value="Winged helix-like DNA-binding domain superfamily/Winged helix DNA-binding domain"/>
    <property type="match status" value="1"/>
</dbReference>
<dbReference type="InterPro" id="IPR014757">
    <property type="entry name" value="Tscrpt_reg_IclR_C"/>
</dbReference>
<reference evidence="6" key="1">
    <citation type="submission" date="2016-03" db="EMBL/GenBank/DDBJ databases">
        <authorList>
            <person name="Ploux O."/>
        </authorList>
    </citation>
    <scope>NUCLEOTIDE SEQUENCE</scope>
    <source>
        <strain evidence="6">UC10</strain>
    </source>
</reference>
<dbReference type="SUPFAM" id="SSF55781">
    <property type="entry name" value="GAF domain-like"/>
    <property type="match status" value="1"/>
</dbReference>
<evidence type="ECO:0000259" key="5">
    <source>
        <dbReference type="PROSITE" id="PS51078"/>
    </source>
</evidence>
<dbReference type="InterPro" id="IPR036390">
    <property type="entry name" value="WH_DNA-bd_sf"/>
</dbReference>
<evidence type="ECO:0000256" key="3">
    <source>
        <dbReference type="ARBA" id="ARBA00023163"/>
    </source>
</evidence>
<dbReference type="InterPro" id="IPR029016">
    <property type="entry name" value="GAF-like_dom_sf"/>
</dbReference>
<dbReference type="SUPFAM" id="SSF46785">
    <property type="entry name" value="Winged helix' DNA-binding domain"/>
    <property type="match status" value="1"/>
</dbReference>
<dbReference type="Pfam" id="PF09339">
    <property type="entry name" value="HTH_IclR"/>
    <property type="match status" value="1"/>
</dbReference>
<dbReference type="PANTHER" id="PTHR30136:SF35">
    <property type="entry name" value="HTH-TYPE TRANSCRIPTIONAL REGULATOR RV1719"/>
    <property type="match status" value="1"/>
</dbReference>
<dbReference type="PANTHER" id="PTHR30136">
    <property type="entry name" value="HELIX-TURN-HELIX TRANSCRIPTIONAL REGULATOR, ICLR FAMILY"/>
    <property type="match status" value="1"/>
</dbReference>
<proteinExistence type="predicted"/>
<feature type="domain" description="HTH iclR-type" evidence="4">
    <location>
        <begin position="16"/>
        <end position="79"/>
    </location>
</feature>
<name>A0A1Y5PH21_9MYCO</name>
<dbReference type="InterPro" id="IPR005471">
    <property type="entry name" value="Tscrpt_reg_IclR_N"/>
</dbReference>
<keyword evidence="3" id="KW-0804">Transcription</keyword>
<dbReference type="InterPro" id="IPR050707">
    <property type="entry name" value="HTH_MetabolicPath_Reg"/>
</dbReference>
<evidence type="ECO:0000256" key="1">
    <source>
        <dbReference type="ARBA" id="ARBA00023015"/>
    </source>
</evidence>
<accession>A0A1Y5PH21</accession>
<feature type="domain" description="IclR-ED" evidence="5">
    <location>
        <begin position="73"/>
        <end position="294"/>
    </location>
</feature>
<organism evidence="6">
    <name type="scientific">uncultured Mycobacterium sp</name>
    <dbReference type="NCBI Taxonomy" id="171292"/>
    <lineage>
        <taxon>Bacteria</taxon>
        <taxon>Bacillati</taxon>
        <taxon>Actinomycetota</taxon>
        <taxon>Actinomycetes</taxon>
        <taxon>Mycobacteriales</taxon>
        <taxon>Mycobacteriaceae</taxon>
        <taxon>Mycobacterium</taxon>
        <taxon>environmental samples</taxon>
    </lineage>
</organism>
<dbReference type="PROSITE" id="PS51077">
    <property type="entry name" value="HTH_ICLR"/>
    <property type="match status" value="1"/>
</dbReference>
<dbReference type="AlphaFoldDB" id="A0A1Y5PH21"/>
<keyword evidence="2" id="KW-0238">DNA-binding</keyword>
<dbReference type="EMBL" id="FLQS01000045">
    <property type="protein sequence ID" value="SBS78037.1"/>
    <property type="molecule type" value="Genomic_DNA"/>
</dbReference>
<dbReference type="GO" id="GO:0003677">
    <property type="term" value="F:DNA binding"/>
    <property type="evidence" value="ECO:0007669"/>
    <property type="project" value="UniProtKB-KW"/>
</dbReference>
<dbReference type="Gene3D" id="3.30.450.40">
    <property type="match status" value="1"/>
</dbReference>
<dbReference type="PROSITE" id="PS51078">
    <property type="entry name" value="ICLR_ED"/>
    <property type="match status" value="1"/>
</dbReference>
<evidence type="ECO:0000256" key="2">
    <source>
        <dbReference type="ARBA" id="ARBA00023125"/>
    </source>
</evidence>
<evidence type="ECO:0000313" key="6">
    <source>
        <dbReference type="EMBL" id="SBS78037.1"/>
    </source>
</evidence>
<sequence>MTLKVDPAKMAGQASSPPTGRVIAVMEMLGADPGRQFSLAEISRGLDISRATGHAILATLVAHEWVTRDPRSAKYAWGPAIASLAKPADLFRGELEDLASATGMQVYLARREANSLVIIDLAGESLAAPRIGRGTRTPFVAPFGRDYVAWSNPEAQQAWLEAIGQPTDALRARISAVLNETRDRGFVVERLTREYLRVYSALEALSRDGEVDAITAQLARAFADLSVIDVLPDELGKEATHSVATVSAPITDADGVVTMSVTAAPFATLDSRAITGLGQRVRLAANAIGERLNRYGDPA</sequence>